<protein>
    <recommendedName>
        <fullName evidence="3">TPR repeat-containing protein</fullName>
    </recommendedName>
</protein>
<dbReference type="Proteomes" id="UP000182152">
    <property type="component" value="Unassembled WGS sequence"/>
</dbReference>
<dbReference type="EMBL" id="JXLB01000007">
    <property type="protein sequence ID" value="OJG82770.1"/>
    <property type="molecule type" value="Genomic_DNA"/>
</dbReference>
<evidence type="ECO:0000313" key="2">
    <source>
        <dbReference type="Proteomes" id="UP000182152"/>
    </source>
</evidence>
<accession>A0A1L8WP17</accession>
<dbReference type="AlphaFoldDB" id="A0A1L8WP17"/>
<sequence>MEQINFPDKYENLMRLARQTLADHQYFQAKTLLQRAYEQKTTFEANRLLVFCLIEMDEKKEALNQAFAHEKEYMNEEETAAFYFDLLIQTNDYLYARKLIANHDFSDSFEQIVLDKIQQTETFMRQKERQKIREIRCSVELLPRLSPTEQLRMVSKIEKLPYHEFTQTVRKLIVQPEIHLFVRAKLLELLVQVKNNQLGSYLTIDKLLIEVTPNTLPKPQEQLAYQKLSRLAENYEVQNAPLSAILKEEFVLQCALLYPVYDTYVGDPKSWFDHTVSIYEGATDKKRTEEEKIFAKKRKIILREIRLFQEQESGL</sequence>
<evidence type="ECO:0000313" key="1">
    <source>
        <dbReference type="EMBL" id="OJG82770.1"/>
    </source>
</evidence>
<proteinExistence type="predicted"/>
<gene>
    <name evidence="1" type="ORF">RV14_GL002062</name>
</gene>
<comment type="caution">
    <text evidence="1">The sequence shown here is derived from an EMBL/GenBank/DDBJ whole genome shotgun (WGS) entry which is preliminary data.</text>
</comment>
<keyword evidence="2" id="KW-1185">Reference proteome</keyword>
<reference evidence="1 2" key="1">
    <citation type="submission" date="2014-12" db="EMBL/GenBank/DDBJ databases">
        <title>Draft genome sequences of 29 type strains of Enterococci.</title>
        <authorList>
            <person name="Zhong Z."/>
            <person name="Sun Z."/>
            <person name="Liu W."/>
            <person name="Zhang W."/>
            <person name="Zhang H."/>
        </authorList>
    </citation>
    <scope>NUCLEOTIDE SEQUENCE [LARGE SCALE GENOMIC DNA]</scope>
    <source>
        <strain evidence="1 2">DSM 15687</strain>
    </source>
</reference>
<evidence type="ECO:0008006" key="3">
    <source>
        <dbReference type="Google" id="ProtNLM"/>
    </source>
</evidence>
<dbReference type="RefSeq" id="WP_071855083.1">
    <property type="nucleotide sequence ID" value="NZ_JXLB01000007.1"/>
</dbReference>
<dbReference type="OrthoDB" id="2183606at2"/>
<name>A0A1L8WP17_9ENTE</name>
<organism evidence="1 2">
    <name type="scientific">Enterococcus ratti</name>
    <dbReference type="NCBI Taxonomy" id="150033"/>
    <lineage>
        <taxon>Bacteria</taxon>
        <taxon>Bacillati</taxon>
        <taxon>Bacillota</taxon>
        <taxon>Bacilli</taxon>
        <taxon>Lactobacillales</taxon>
        <taxon>Enterococcaceae</taxon>
        <taxon>Enterococcus</taxon>
    </lineage>
</organism>
<dbReference type="STRING" id="150033.RV14_GL002062"/>